<dbReference type="InterPro" id="IPR027417">
    <property type="entry name" value="P-loop_NTPase"/>
</dbReference>
<dbReference type="PANTHER" id="PTHR42759:SF5">
    <property type="entry name" value="METHANOL DEHYDROGENASE REGULATOR"/>
    <property type="match status" value="1"/>
</dbReference>
<name>A0A1M6XUP2_9BACT</name>
<dbReference type="InterPro" id="IPR011703">
    <property type="entry name" value="ATPase_AAA-3"/>
</dbReference>
<evidence type="ECO:0000313" key="6">
    <source>
        <dbReference type="Proteomes" id="UP000184275"/>
    </source>
</evidence>
<dbReference type="Gene3D" id="3.40.50.300">
    <property type="entry name" value="P-loop containing nucleotide triphosphate hydrolases"/>
    <property type="match status" value="1"/>
</dbReference>
<evidence type="ECO:0000256" key="3">
    <source>
        <dbReference type="ARBA" id="ARBA00061607"/>
    </source>
</evidence>
<dbReference type="InterPro" id="IPR050764">
    <property type="entry name" value="CbbQ/NirQ/NorQ/GpvN"/>
</dbReference>
<protein>
    <submittedName>
        <fullName evidence="5">MoxR-like ATPase</fullName>
    </submittedName>
</protein>
<organism evidence="5 6">
    <name type="scientific">Fibrobacter intestinalis</name>
    <dbReference type="NCBI Taxonomy" id="28122"/>
    <lineage>
        <taxon>Bacteria</taxon>
        <taxon>Pseudomonadati</taxon>
        <taxon>Fibrobacterota</taxon>
        <taxon>Fibrobacteria</taxon>
        <taxon>Fibrobacterales</taxon>
        <taxon>Fibrobacteraceae</taxon>
        <taxon>Fibrobacter</taxon>
    </lineage>
</organism>
<dbReference type="Proteomes" id="UP000184275">
    <property type="component" value="Unassembled WGS sequence"/>
</dbReference>
<feature type="domain" description="AAA+ ATPase" evidence="4">
    <location>
        <begin position="34"/>
        <end position="175"/>
    </location>
</feature>
<evidence type="ECO:0000313" key="5">
    <source>
        <dbReference type="EMBL" id="SHL09707.1"/>
    </source>
</evidence>
<dbReference type="Pfam" id="PF17863">
    <property type="entry name" value="AAA_lid_2"/>
    <property type="match status" value="1"/>
</dbReference>
<keyword evidence="1" id="KW-0547">Nucleotide-binding</keyword>
<dbReference type="PIRSF" id="PIRSF002849">
    <property type="entry name" value="AAA_ATPase_chaperone_MoxR_prd"/>
    <property type="match status" value="1"/>
</dbReference>
<dbReference type="PANTHER" id="PTHR42759">
    <property type="entry name" value="MOXR FAMILY PROTEIN"/>
    <property type="match status" value="1"/>
</dbReference>
<keyword evidence="2" id="KW-0067">ATP-binding</keyword>
<comment type="similarity">
    <text evidence="3">Belongs to the MoxR family.</text>
</comment>
<proteinExistence type="inferred from homology"/>
<evidence type="ECO:0000256" key="2">
    <source>
        <dbReference type="ARBA" id="ARBA00022840"/>
    </source>
</evidence>
<keyword evidence="6" id="KW-1185">Reference proteome</keyword>
<gene>
    <name evidence="5" type="ORF">SAMN05720469_1353</name>
</gene>
<dbReference type="InterPro" id="IPR041628">
    <property type="entry name" value="ChlI/MoxR_AAA_lid"/>
</dbReference>
<dbReference type="SUPFAM" id="SSF52540">
    <property type="entry name" value="P-loop containing nucleoside triphosphate hydrolases"/>
    <property type="match status" value="1"/>
</dbReference>
<dbReference type="GO" id="GO:0016887">
    <property type="term" value="F:ATP hydrolysis activity"/>
    <property type="evidence" value="ECO:0007669"/>
    <property type="project" value="InterPro"/>
</dbReference>
<reference evidence="6" key="1">
    <citation type="submission" date="2016-11" db="EMBL/GenBank/DDBJ databases">
        <authorList>
            <person name="Varghese N."/>
            <person name="Submissions S."/>
        </authorList>
    </citation>
    <scope>NUCLEOTIDE SEQUENCE [LARGE SCALE GENOMIC DNA]</scope>
    <source>
        <strain evidence="6">UWOS</strain>
    </source>
</reference>
<dbReference type="Pfam" id="PF07726">
    <property type="entry name" value="AAA_3"/>
    <property type="match status" value="1"/>
</dbReference>
<sequence length="307" mass="33827">MYFIAMIDSLRKELNKVILGKESAVDLLLAALLAGGHVLIEDVPGTGKTTLAKALAKAIGADFSRIQFTPDLLPADVTGGSIYRPSTGTFELQKGPVFTQILLADEINRASPRTQSALLEAMEERQVSLEGESHRLPDLFMVLATENPVEFHGVFPLPEAQMDRFLIRLSLGYPDTHTEVSILKAHKESHPIDAVQPVTSPEEILKWRKEIQSIYVDESLYGYIVSLVQATRSHALVRLPASPRAGISILSLASSFAWMDGRKALKPDDIQKAFLPVMAHRIFCADAESGTAEHILNEIQKRTPLPR</sequence>
<dbReference type="AlphaFoldDB" id="A0A1M6XUP2"/>
<dbReference type="InterPro" id="IPR003593">
    <property type="entry name" value="AAA+_ATPase"/>
</dbReference>
<dbReference type="SMART" id="SM00382">
    <property type="entry name" value="AAA"/>
    <property type="match status" value="1"/>
</dbReference>
<dbReference type="Gene3D" id="1.10.8.80">
    <property type="entry name" value="Magnesium chelatase subunit I, C-Terminal domain"/>
    <property type="match status" value="1"/>
</dbReference>
<dbReference type="FunFam" id="3.40.50.300:FF:000640">
    <property type="entry name" value="MoxR family ATPase"/>
    <property type="match status" value="1"/>
</dbReference>
<evidence type="ECO:0000259" key="4">
    <source>
        <dbReference type="SMART" id="SM00382"/>
    </source>
</evidence>
<dbReference type="EMBL" id="FRAW01000035">
    <property type="protein sequence ID" value="SHL09707.1"/>
    <property type="molecule type" value="Genomic_DNA"/>
</dbReference>
<dbReference type="CDD" id="cd00009">
    <property type="entry name" value="AAA"/>
    <property type="match status" value="1"/>
</dbReference>
<evidence type="ECO:0000256" key="1">
    <source>
        <dbReference type="ARBA" id="ARBA00022741"/>
    </source>
</evidence>
<accession>A0A1M6XUP2</accession>
<dbReference type="GO" id="GO:0005524">
    <property type="term" value="F:ATP binding"/>
    <property type="evidence" value="ECO:0007669"/>
    <property type="project" value="UniProtKB-KW"/>
</dbReference>